<organism evidence="3 4">
    <name type="scientific">Bactrocera dorsalis</name>
    <name type="common">Oriental fruit fly</name>
    <name type="synonym">Dacus dorsalis</name>
    <dbReference type="NCBI Taxonomy" id="27457"/>
    <lineage>
        <taxon>Eukaryota</taxon>
        <taxon>Metazoa</taxon>
        <taxon>Ecdysozoa</taxon>
        <taxon>Arthropoda</taxon>
        <taxon>Hexapoda</taxon>
        <taxon>Insecta</taxon>
        <taxon>Pterygota</taxon>
        <taxon>Neoptera</taxon>
        <taxon>Endopterygota</taxon>
        <taxon>Diptera</taxon>
        <taxon>Brachycera</taxon>
        <taxon>Muscomorpha</taxon>
        <taxon>Tephritoidea</taxon>
        <taxon>Tephritidae</taxon>
        <taxon>Bactrocera</taxon>
        <taxon>Bactrocera</taxon>
    </lineage>
</organism>
<dbReference type="GO" id="GO:0000149">
    <property type="term" value="F:SNARE binding"/>
    <property type="evidence" value="ECO:0007669"/>
    <property type="project" value="TreeGrafter"/>
</dbReference>
<feature type="compositionally biased region" description="Polar residues" evidence="2">
    <location>
        <begin position="666"/>
        <end position="675"/>
    </location>
</feature>
<dbReference type="OrthoDB" id="72772at2759"/>
<dbReference type="AlphaFoldDB" id="A0A6I9V0S5"/>
<keyword evidence="3" id="KW-1185">Reference proteome</keyword>
<dbReference type="GeneID" id="105225265"/>
<dbReference type="GO" id="GO:0000323">
    <property type="term" value="C:lytic vacuole"/>
    <property type="evidence" value="ECO:0007669"/>
    <property type="project" value="TreeGrafter"/>
</dbReference>
<gene>
    <name evidence="4" type="primary">LOC105225265</name>
</gene>
<dbReference type="Proteomes" id="UP001652620">
    <property type="component" value="Chromosome 1"/>
</dbReference>
<evidence type="ECO:0000313" key="4">
    <source>
        <dbReference type="RefSeq" id="XP_011201960.2"/>
    </source>
</evidence>
<dbReference type="PANTHER" id="PTHR15157">
    <property type="entry name" value="UV RADIATION RESISTANCE-ASSOCIATED GENE PROTEIN"/>
    <property type="match status" value="1"/>
</dbReference>
<sequence length="681" mass="78534">MRTRPRCRTWLPLSTQQLRLRNLIRIEGINIKCQESGALIYYTLHETVEKDAFYTSECLPHRQDQNWAEIICPKIFKANDQSVCVKVWAHFITGLLDKDCIQQIACANTESLSAFSNNLWCPRDDKETNSQYKLLFTWGIYLSGLTPVSEQFFLKLKENSLLFYINGGCFTSAKHINSDIAIVDNFYLLNDVFPQYERIQLNSSNTNNIEEGNVVFCRNAVTARCIIMYYNRDDVRKGYSLQQLLKIQEIQRRCLQKLRESKDLTIEIQRKCMQCITKKQLSIPLNSSFNNSFTRNSQRTSMGRALSELYSEERQLSPQILYCAQNLKKQLETLRLKQSLLQFEHKSFSLRLHQKAKGLILLNEIRHRHQISIRSRNQQLHDEKKVLIEQYQEIYLLKKKKVDIIRNTERRMSALCVGLREIYPIETKTNAFNTINNVPFPSMDALINVTKSHNTSSSENILPITLSVSLGYIAHLVQMIAYIFNRPLRNAIIHQGSRSRIIDIVKEIPLSCSEFPLYNRSTIPSKAVKYGIFLLNQNIAQLCFDIIGLRCDMSLTLENIRQIFLYLSEVQTLDEKKMCRNKRGTLSYNGCTIMDSNLLSNSHSSIDINNLSVPLVTVTPENSSSQLTNSMPFPIEGGINIKQRISRSVGSYSDSEEDFKDIRMNGCSNSDSNIAKPSKHM</sequence>
<dbReference type="GO" id="GO:0005768">
    <property type="term" value="C:endosome"/>
    <property type="evidence" value="ECO:0007669"/>
    <property type="project" value="TreeGrafter"/>
</dbReference>
<protein>
    <submittedName>
        <fullName evidence="4">UV radiation resistance-associated gene protein isoform X1</fullName>
    </submittedName>
</protein>
<proteinExistence type="predicted"/>
<reference evidence="4" key="2">
    <citation type="submission" date="2025-08" db="UniProtKB">
        <authorList>
            <consortium name="RefSeq"/>
        </authorList>
    </citation>
    <scope>IDENTIFICATION</scope>
    <source>
        <tissue evidence="4">Adult</tissue>
    </source>
</reference>
<evidence type="ECO:0000256" key="1">
    <source>
        <dbReference type="ARBA" id="ARBA00023054"/>
    </source>
</evidence>
<reference evidence="3" key="1">
    <citation type="submission" date="2025-05" db="UniProtKB">
        <authorList>
            <consortium name="RefSeq"/>
        </authorList>
    </citation>
    <scope>NUCLEOTIDE SEQUENCE [LARGE SCALE GENOMIC DNA]</scope>
</reference>
<dbReference type="PANTHER" id="PTHR15157:SF5">
    <property type="entry name" value="UV RADIATION RESISTANCE-ASSOCIATED GENE PROTEIN"/>
    <property type="match status" value="1"/>
</dbReference>
<name>A0A6I9V0S5_BACDO</name>
<dbReference type="InParanoid" id="A0A6I9V0S5"/>
<evidence type="ECO:0000313" key="3">
    <source>
        <dbReference type="Proteomes" id="UP001652620"/>
    </source>
</evidence>
<dbReference type="RefSeq" id="XP_011201960.2">
    <property type="nucleotide sequence ID" value="XM_011203658.4"/>
</dbReference>
<dbReference type="KEGG" id="bdr:105225265"/>
<feature type="region of interest" description="Disordered" evidence="2">
    <location>
        <begin position="661"/>
        <end position="681"/>
    </location>
</feature>
<evidence type="ECO:0000256" key="2">
    <source>
        <dbReference type="SAM" id="MobiDB-lite"/>
    </source>
</evidence>
<dbReference type="GO" id="GO:0035493">
    <property type="term" value="P:SNARE complex assembly"/>
    <property type="evidence" value="ECO:0007669"/>
    <property type="project" value="TreeGrafter"/>
</dbReference>
<accession>A0A6I9V0S5</accession>
<keyword evidence="1" id="KW-0175">Coiled coil</keyword>
<dbReference type="FunCoup" id="A0A6I9V0S5">
    <property type="interactions" value="490"/>
</dbReference>